<name>A0ACA9M5S7_9GLOM</name>
<organism evidence="1 2">
    <name type="scientific">Acaulospora colombiana</name>
    <dbReference type="NCBI Taxonomy" id="27376"/>
    <lineage>
        <taxon>Eukaryota</taxon>
        <taxon>Fungi</taxon>
        <taxon>Fungi incertae sedis</taxon>
        <taxon>Mucoromycota</taxon>
        <taxon>Glomeromycotina</taxon>
        <taxon>Glomeromycetes</taxon>
        <taxon>Diversisporales</taxon>
        <taxon>Acaulosporaceae</taxon>
        <taxon>Acaulospora</taxon>
    </lineage>
</organism>
<gene>
    <name evidence="1" type="ORF">ACOLOM_LOCUS5240</name>
</gene>
<dbReference type="EMBL" id="CAJVPT010009385">
    <property type="protein sequence ID" value="CAG8561170.1"/>
    <property type="molecule type" value="Genomic_DNA"/>
</dbReference>
<reference evidence="1" key="1">
    <citation type="submission" date="2021-06" db="EMBL/GenBank/DDBJ databases">
        <authorList>
            <person name="Kallberg Y."/>
            <person name="Tangrot J."/>
            <person name="Rosling A."/>
        </authorList>
    </citation>
    <scope>NUCLEOTIDE SEQUENCE</scope>
    <source>
        <strain evidence="1">CL356</strain>
    </source>
</reference>
<dbReference type="Proteomes" id="UP000789525">
    <property type="component" value="Unassembled WGS sequence"/>
</dbReference>
<proteinExistence type="predicted"/>
<evidence type="ECO:0000313" key="1">
    <source>
        <dbReference type="EMBL" id="CAG8561170.1"/>
    </source>
</evidence>
<comment type="caution">
    <text evidence="1">The sequence shown here is derived from an EMBL/GenBank/DDBJ whole genome shotgun (WGS) entry which is preliminary data.</text>
</comment>
<sequence>MVVQLIYSHKNQKILEPHRHPGIFVAKGKEQLLVTKNLVPGESVYGEKRIMIEGPKSDDGISTKTEYRVWNPFRSKLAAGVLGGLDHIHIGPGKKVLYLGAASGTSVSHVADIVGPEGVVYAVEFSHRSGRDLINMAKKRTNVIPAIVEDARHPTKYRMLLSLVDVIFSDVAQPDQARIVALNADYFLKNQGYAVISIKANCIDSTMPAEQVFANEVQLLKTMKFRPTEQLTLEPYERSSTQDFDEPGFDNSPLPHVRNIKDPIYDYSALNWTIKLVTKLTPLGHGPFSHVFDGQFIPRPGSTWKHEDASELMLEAMIKENEIDISRRDIDFVRDLIAGIDRHPENEEKPYLFQIVANKQNGIDVDK</sequence>
<protein>
    <submittedName>
        <fullName evidence="1">12240_t:CDS:1</fullName>
    </submittedName>
</protein>
<accession>A0ACA9M5S7</accession>
<evidence type="ECO:0000313" key="2">
    <source>
        <dbReference type="Proteomes" id="UP000789525"/>
    </source>
</evidence>
<keyword evidence="2" id="KW-1185">Reference proteome</keyword>